<sequence>MPYSSEGQHVDVEGNRTPEILVKFLVLAGLLYLVTRVFYWGEWIPFAGASVYLQYRQRQESDRHEYHRN</sequence>
<keyword evidence="1" id="KW-0812">Transmembrane</keyword>
<reference evidence="2 3" key="1">
    <citation type="submission" date="2020-02" db="EMBL/GenBank/DDBJ databases">
        <title>Whole-genome analyses of novel actinobacteria.</title>
        <authorList>
            <person name="Sahin N."/>
            <person name="Gencbay T."/>
        </authorList>
    </citation>
    <scope>NUCLEOTIDE SEQUENCE [LARGE SCALE GENOMIC DNA]</scope>
    <source>
        <strain evidence="2 3">HC44</strain>
    </source>
</reference>
<dbReference type="Proteomes" id="UP000472335">
    <property type="component" value="Unassembled WGS sequence"/>
</dbReference>
<dbReference type="AlphaFoldDB" id="A0A6G4VDW3"/>
<evidence type="ECO:0000313" key="2">
    <source>
        <dbReference type="EMBL" id="NGO11973.1"/>
    </source>
</evidence>
<dbReference type="EMBL" id="JAAKZY010000122">
    <property type="protein sequence ID" value="NGO11973.1"/>
    <property type="molecule type" value="Genomic_DNA"/>
</dbReference>
<protein>
    <submittedName>
        <fullName evidence="2">Uncharacterized protein</fullName>
    </submittedName>
</protein>
<evidence type="ECO:0000256" key="1">
    <source>
        <dbReference type="SAM" id="Phobius"/>
    </source>
</evidence>
<dbReference type="RefSeq" id="WP_165264376.1">
    <property type="nucleotide sequence ID" value="NZ_JAAKZY010000122.1"/>
</dbReference>
<keyword evidence="1" id="KW-0472">Membrane</keyword>
<name>A0A6G4VDW3_9ACTN</name>
<proteinExistence type="predicted"/>
<keyword evidence="1" id="KW-1133">Transmembrane helix</keyword>
<comment type="caution">
    <text evidence="2">The sequence shown here is derived from an EMBL/GenBank/DDBJ whole genome shotgun (WGS) entry which is preliminary data.</text>
</comment>
<organism evidence="2 3">
    <name type="scientific">Streptomyces scabichelini</name>
    <dbReference type="NCBI Taxonomy" id="2711217"/>
    <lineage>
        <taxon>Bacteria</taxon>
        <taxon>Bacillati</taxon>
        <taxon>Actinomycetota</taxon>
        <taxon>Actinomycetes</taxon>
        <taxon>Kitasatosporales</taxon>
        <taxon>Streptomycetaceae</taxon>
        <taxon>Streptomyces</taxon>
    </lineage>
</organism>
<evidence type="ECO:0000313" key="3">
    <source>
        <dbReference type="Proteomes" id="UP000472335"/>
    </source>
</evidence>
<gene>
    <name evidence="2" type="ORF">G5C60_31310</name>
</gene>
<feature type="transmembrane region" description="Helical" evidence="1">
    <location>
        <begin position="20"/>
        <end position="39"/>
    </location>
</feature>
<keyword evidence="3" id="KW-1185">Reference proteome</keyword>
<accession>A0A6G4VDW3</accession>